<gene>
    <name evidence="3" type="ORF">GR167_08225</name>
</gene>
<accession>A0A6L8LH55</accession>
<feature type="transmembrane region" description="Helical" evidence="1">
    <location>
        <begin position="20"/>
        <end position="44"/>
    </location>
</feature>
<keyword evidence="1" id="KW-0812">Transmembrane</keyword>
<dbReference type="Pfam" id="PF07811">
    <property type="entry name" value="TadE"/>
    <property type="match status" value="1"/>
</dbReference>
<reference evidence="3 4" key="1">
    <citation type="submission" date="2020-01" db="EMBL/GenBank/DDBJ databases">
        <authorList>
            <person name="Chen S."/>
        </authorList>
    </citation>
    <scope>NUCLEOTIDE SEQUENCE [LARGE SCALE GENOMIC DNA]</scope>
    <source>
        <strain evidence="3 4">GS-10</strain>
    </source>
</reference>
<keyword evidence="1" id="KW-1133">Transmembrane helix</keyword>
<organism evidence="3 4">
    <name type="scientific">Thalassovita mangrovi</name>
    <dbReference type="NCBI Taxonomy" id="2692236"/>
    <lineage>
        <taxon>Bacteria</taxon>
        <taxon>Pseudomonadati</taxon>
        <taxon>Pseudomonadota</taxon>
        <taxon>Alphaproteobacteria</taxon>
        <taxon>Rhodobacterales</taxon>
        <taxon>Roseobacteraceae</taxon>
        <taxon>Thalassovita</taxon>
    </lineage>
</organism>
<dbReference type="EMBL" id="WWEN01000003">
    <property type="protein sequence ID" value="MYM55288.1"/>
    <property type="molecule type" value="Genomic_DNA"/>
</dbReference>
<evidence type="ECO:0000256" key="1">
    <source>
        <dbReference type="SAM" id="Phobius"/>
    </source>
</evidence>
<protein>
    <submittedName>
        <fullName evidence="3">Pilus assembly protein</fullName>
    </submittedName>
</protein>
<dbReference type="InterPro" id="IPR012495">
    <property type="entry name" value="TadE-like_dom"/>
</dbReference>
<dbReference type="RefSeq" id="WP_160972988.1">
    <property type="nucleotide sequence ID" value="NZ_WWEN01000003.1"/>
</dbReference>
<comment type="caution">
    <text evidence="3">The sequence shown here is derived from an EMBL/GenBank/DDBJ whole genome shotgun (WGS) entry which is preliminary data.</text>
</comment>
<sequence>MVTRNIYSRFLRQETGVTMIEALLTIPLVFLLMAGMIEVGTMMYQFSQTAKAMQVGARLAAVSSPAVADMTWLTEDYPEDSDGTPVPTDFREVTCGPGAAGCDADALARIYDGGDGLCGATGDLSGICDVAPFISEDNLVITYRRSGLGYVGRPRGPVVTVSVEVDGLNFDFFILDDLIRFFLPSSTFASSFEIPAQRVSMTSEDLSSCRGVCP</sequence>
<keyword evidence="1" id="KW-0472">Membrane</keyword>
<feature type="domain" description="TadE-like" evidence="2">
    <location>
        <begin position="16"/>
        <end position="58"/>
    </location>
</feature>
<keyword evidence="4" id="KW-1185">Reference proteome</keyword>
<dbReference type="AlphaFoldDB" id="A0A6L8LH55"/>
<proteinExistence type="predicted"/>
<dbReference type="Proteomes" id="UP000479043">
    <property type="component" value="Unassembled WGS sequence"/>
</dbReference>
<evidence type="ECO:0000313" key="3">
    <source>
        <dbReference type="EMBL" id="MYM55288.1"/>
    </source>
</evidence>
<name>A0A6L8LH55_9RHOB</name>
<evidence type="ECO:0000259" key="2">
    <source>
        <dbReference type="Pfam" id="PF07811"/>
    </source>
</evidence>
<evidence type="ECO:0000313" key="4">
    <source>
        <dbReference type="Proteomes" id="UP000479043"/>
    </source>
</evidence>